<dbReference type="PANTHER" id="PTHR46889">
    <property type="entry name" value="TRANSPOSASE INSF FOR INSERTION SEQUENCE IS3B-RELATED"/>
    <property type="match status" value="1"/>
</dbReference>
<dbReference type="GO" id="GO:0003676">
    <property type="term" value="F:nucleic acid binding"/>
    <property type="evidence" value="ECO:0007669"/>
    <property type="project" value="InterPro"/>
</dbReference>
<dbReference type="Gene3D" id="3.30.420.10">
    <property type="entry name" value="Ribonuclease H-like superfamily/Ribonuclease H"/>
    <property type="match status" value="1"/>
</dbReference>
<dbReference type="PANTHER" id="PTHR46889:SF5">
    <property type="entry name" value="INTEGRASE PROTEIN"/>
    <property type="match status" value="1"/>
</dbReference>
<name>A0A7G5C6K7_9BACL</name>
<dbReference type="InterPro" id="IPR001584">
    <property type="entry name" value="Integrase_cat-core"/>
</dbReference>
<dbReference type="AlphaFoldDB" id="A0A7G5C6K7"/>
<dbReference type="PROSITE" id="PS50994">
    <property type="entry name" value="INTEGRASE"/>
    <property type="match status" value="1"/>
</dbReference>
<dbReference type="SUPFAM" id="SSF53098">
    <property type="entry name" value="Ribonuclease H-like"/>
    <property type="match status" value="1"/>
</dbReference>
<dbReference type="EMBL" id="CP041969">
    <property type="protein sequence ID" value="QMV44975.1"/>
    <property type="molecule type" value="Genomic_DNA"/>
</dbReference>
<dbReference type="InterPro" id="IPR048020">
    <property type="entry name" value="Transpos_IS3"/>
</dbReference>
<dbReference type="EMBL" id="CP041969">
    <property type="protein sequence ID" value="QMV44841.1"/>
    <property type="molecule type" value="Genomic_DNA"/>
</dbReference>
<proteinExistence type="predicted"/>
<dbReference type="NCBIfam" id="NF033516">
    <property type="entry name" value="transpos_IS3"/>
    <property type="match status" value="1"/>
</dbReference>
<dbReference type="InterPro" id="IPR036397">
    <property type="entry name" value="RNaseH_sf"/>
</dbReference>
<dbReference type="InterPro" id="IPR050900">
    <property type="entry name" value="Transposase_IS3/IS150/IS904"/>
</dbReference>
<organism evidence="3 5">
    <name type="scientific">Cohnella cholangitidis</name>
    <dbReference type="NCBI Taxonomy" id="2598458"/>
    <lineage>
        <taxon>Bacteria</taxon>
        <taxon>Bacillati</taxon>
        <taxon>Bacillota</taxon>
        <taxon>Bacilli</taxon>
        <taxon>Bacillales</taxon>
        <taxon>Paenibacillaceae</taxon>
        <taxon>Cohnella</taxon>
    </lineage>
</organism>
<feature type="domain" description="Integrase catalytic" evidence="2">
    <location>
        <begin position="124"/>
        <end position="291"/>
    </location>
</feature>
<dbReference type="Pfam" id="PF13333">
    <property type="entry name" value="rve_2"/>
    <property type="match status" value="1"/>
</dbReference>
<dbReference type="Pfam" id="PF00665">
    <property type="entry name" value="rve"/>
    <property type="match status" value="1"/>
</dbReference>
<evidence type="ECO:0000256" key="1">
    <source>
        <dbReference type="ARBA" id="ARBA00002286"/>
    </source>
</evidence>
<evidence type="ECO:0000313" key="5">
    <source>
        <dbReference type="Proteomes" id="UP000515679"/>
    </source>
</evidence>
<keyword evidence="5" id="KW-1185">Reference proteome</keyword>
<dbReference type="InterPro" id="IPR025948">
    <property type="entry name" value="HTH-like_dom"/>
</dbReference>
<dbReference type="KEGG" id="cchl:FPL14_10880"/>
<accession>A0A7G5C6K7</accession>
<evidence type="ECO:0000313" key="3">
    <source>
        <dbReference type="EMBL" id="QMV44841.1"/>
    </source>
</evidence>
<evidence type="ECO:0000313" key="4">
    <source>
        <dbReference type="EMBL" id="QMV44975.1"/>
    </source>
</evidence>
<gene>
    <name evidence="3" type="ORF">FPL14_01700</name>
    <name evidence="4" type="ORF">FPL14_10880</name>
</gene>
<comment type="function">
    <text evidence="1">Involved in the transposition of the insertion sequence.</text>
</comment>
<reference evidence="3 5" key="1">
    <citation type="submission" date="2019-07" db="EMBL/GenBank/DDBJ databases">
        <authorList>
            <person name="Kim J.K."/>
            <person name="Cheong H.-M."/>
            <person name="Choi Y."/>
            <person name="Hwang K.J."/>
            <person name="Lee S."/>
            <person name="Choi C."/>
        </authorList>
    </citation>
    <scope>NUCLEOTIDE SEQUENCE [LARGE SCALE GENOMIC DNA]</scope>
    <source>
        <strain evidence="3 5">KS 22</strain>
    </source>
</reference>
<dbReference type="InterPro" id="IPR012337">
    <property type="entry name" value="RNaseH-like_sf"/>
</dbReference>
<dbReference type="KEGG" id="cchl:FPL14_01700"/>
<dbReference type="Pfam" id="PF13276">
    <property type="entry name" value="HTH_21"/>
    <property type="match status" value="1"/>
</dbReference>
<dbReference type="GO" id="GO:0015074">
    <property type="term" value="P:DNA integration"/>
    <property type="evidence" value="ECO:0007669"/>
    <property type="project" value="InterPro"/>
</dbReference>
<sequence length="302" mass="35518">MAAGYPVKTVLRICKVPRSTYYYRLQHPTITPATRGGRPVPGYSWNHRGEKISDARIKSYIRHLLSQEEESCYGYRKLTLCLRRQYKLRINKKKVYRLCKLLGVLQPQREVKNSVPRKVANNRVVTGPNQLWQMDIKYGYVTGLRRHFYLASIIDVYDRGIVTHFRGKSCDTKAILQMVQKALLKRNVHVNEHRLVIRTDNGPQFCSHAFHAFSNEMGFEHERTPNRTPNKNAYIESFHSVLERECYQRNVFETYEQAFAVVDRYIRFYNERRIHGSLQDLSPAEYLSKHLNGLIKPREIAL</sequence>
<dbReference type="Proteomes" id="UP000515679">
    <property type="component" value="Chromosome"/>
</dbReference>
<evidence type="ECO:0000259" key="2">
    <source>
        <dbReference type="PROSITE" id="PS50994"/>
    </source>
</evidence>
<protein>
    <submittedName>
        <fullName evidence="3">IS3 family transposase</fullName>
    </submittedName>
</protein>